<organism evidence="2 3">
    <name type="scientific">Ceratopteris richardii</name>
    <name type="common">Triangle waterfern</name>
    <dbReference type="NCBI Taxonomy" id="49495"/>
    <lineage>
        <taxon>Eukaryota</taxon>
        <taxon>Viridiplantae</taxon>
        <taxon>Streptophyta</taxon>
        <taxon>Embryophyta</taxon>
        <taxon>Tracheophyta</taxon>
        <taxon>Polypodiopsida</taxon>
        <taxon>Polypodiidae</taxon>
        <taxon>Polypodiales</taxon>
        <taxon>Pteridineae</taxon>
        <taxon>Pteridaceae</taxon>
        <taxon>Parkerioideae</taxon>
        <taxon>Ceratopteris</taxon>
    </lineage>
</organism>
<reference evidence="2" key="1">
    <citation type="submission" date="2021-08" db="EMBL/GenBank/DDBJ databases">
        <title>WGS assembly of Ceratopteris richardii.</title>
        <authorList>
            <person name="Marchant D.B."/>
            <person name="Chen G."/>
            <person name="Jenkins J."/>
            <person name="Shu S."/>
            <person name="Leebens-Mack J."/>
            <person name="Grimwood J."/>
            <person name="Schmutz J."/>
            <person name="Soltis P."/>
            <person name="Soltis D."/>
            <person name="Chen Z.-H."/>
        </authorList>
    </citation>
    <scope>NUCLEOTIDE SEQUENCE</scope>
    <source>
        <strain evidence="2">Whitten #5841</strain>
        <tissue evidence="2">Leaf</tissue>
    </source>
</reference>
<evidence type="ECO:0000313" key="3">
    <source>
        <dbReference type="Proteomes" id="UP000825935"/>
    </source>
</evidence>
<comment type="caution">
    <text evidence="2">The sequence shown here is derived from an EMBL/GenBank/DDBJ whole genome shotgun (WGS) entry which is preliminary data.</text>
</comment>
<sequence length="136" mass="15509">MKSFVRGSMECRRLSKIFNSPSRTASKVRDNRRGKKTRSQKGFCAEVISDGLITVRSELITSTPKSIVLPSQIRCVVRTVSTCHYKEGKIILLYHERRNISVTDPPSEMEKTCKPTPFDSPGFSHSSHKWRSSFCR</sequence>
<evidence type="ECO:0000256" key="1">
    <source>
        <dbReference type="SAM" id="MobiDB-lite"/>
    </source>
</evidence>
<dbReference type="EMBL" id="CM035425">
    <property type="protein sequence ID" value="KAH7331484.1"/>
    <property type="molecule type" value="Genomic_DNA"/>
</dbReference>
<gene>
    <name evidence="2" type="ORF">KP509_20G036100</name>
</gene>
<keyword evidence="3" id="KW-1185">Reference proteome</keyword>
<accession>A0A8T2SHQ3</accession>
<dbReference type="Proteomes" id="UP000825935">
    <property type="component" value="Chromosome 20"/>
</dbReference>
<evidence type="ECO:0000313" key="2">
    <source>
        <dbReference type="EMBL" id="KAH7331484.1"/>
    </source>
</evidence>
<proteinExistence type="predicted"/>
<protein>
    <submittedName>
        <fullName evidence="2">Uncharacterized protein</fullName>
    </submittedName>
</protein>
<dbReference type="AlphaFoldDB" id="A0A8T2SHQ3"/>
<name>A0A8T2SHQ3_CERRI</name>
<feature type="region of interest" description="Disordered" evidence="1">
    <location>
        <begin position="104"/>
        <end position="126"/>
    </location>
</feature>